<dbReference type="RefSeq" id="WP_406787452.1">
    <property type="nucleotide sequence ID" value="NZ_JBJIAA010000007.1"/>
</dbReference>
<organism evidence="2 3">
    <name type="scientific">Clostridium neuense</name>
    <dbReference type="NCBI Taxonomy" id="1728934"/>
    <lineage>
        <taxon>Bacteria</taxon>
        <taxon>Bacillati</taxon>
        <taxon>Bacillota</taxon>
        <taxon>Clostridia</taxon>
        <taxon>Eubacteriales</taxon>
        <taxon>Clostridiaceae</taxon>
        <taxon>Clostridium</taxon>
    </lineage>
</organism>
<comment type="caution">
    <text evidence="2">The sequence shown here is derived from an EMBL/GenBank/DDBJ whole genome shotgun (WGS) entry which is preliminary data.</text>
</comment>
<gene>
    <name evidence="2" type="ORF">ACJDT4_10190</name>
</gene>
<dbReference type="Pfam" id="PF07238">
    <property type="entry name" value="PilZ"/>
    <property type="match status" value="1"/>
</dbReference>
<dbReference type="Proteomes" id="UP001623592">
    <property type="component" value="Unassembled WGS sequence"/>
</dbReference>
<dbReference type="SUPFAM" id="SSF141371">
    <property type="entry name" value="PilZ domain-like"/>
    <property type="match status" value="1"/>
</dbReference>
<evidence type="ECO:0000313" key="3">
    <source>
        <dbReference type="Proteomes" id="UP001623592"/>
    </source>
</evidence>
<dbReference type="InterPro" id="IPR009875">
    <property type="entry name" value="PilZ_domain"/>
</dbReference>
<name>A0ABW8TH66_9CLOT</name>
<evidence type="ECO:0000313" key="2">
    <source>
        <dbReference type="EMBL" id="MFL0250790.1"/>
    </source>
</evidence>
<feature type="domain" description="PilZ" evidence="1">
    <location>
        <begin position="6"/>
        <end position="106"/>
    </location>
</feature>
<accession>A0ABW8TH66</accession>
<dbReference type="Gene3D" id="2.40.10.220">
    <property type="entry name" value="predicted glycosyltransferase like domains"/>
    <property type="match status" value="1"/>
</dbReference>
<protein>
    <submittedName>
        <fullName evidence="2">PilZ domain-containing protein</fullName>
    </submittedName>
</protein>
<proteinExistence type="predicted"/>
<reference evidence="2 3" key="1">
    <citation type="submission" date="2024-11" db="EMBL/GenBank/DDBJ databases">
        <authorList>
            <person name="Heng Y.C."/>
            <person name="Lim A.C.H."/>
            <person name="Lee J.K.Y."/>
            <person name="Kittelmann S."/>
        </authorList>
    </citation>
    <scope>NUCLEOTIDE SEQUENCE [LARGE SCALE GENOMIC DNA]</scope>
    <source>
        <strain evidence="2 3">WILCCON 0114</strain>
    </source>
</reference>
<evidence type="ECO:0000259" key="1">
    <source>
        <dbReference type="Pfam" id="PF07238"/>
    </source>
</evidence>
<sequence length="260" mass="30332">MKNFTEQRNFKRIRFRCLTTFFMVNGTNKIDEVEILDISESGVKLNLLKRLQIGDKVTFKFPIGNLNLTCNATIVWGQVSLERGFVYGCKFDLLATNKQLLKRIIEEFYHNNFIYIYKDKSTKIIENMTCTISISVSDIDTLFQYSSWLLGEISESNKLTLAILRNLVNRFEEYGNKNLNYFKVSIYEYDVFKQILDFAISSLYSDNSNIKALKLESIDISALQCEKADSLRHKFNCLPNDIKLDIIEEIAKYLYDVEDN</sequence>
<dbReference type="EMBL" id="JBJIAA010000007">
    <property type="protein sequence ID" value="MFL0250790.1"/>
    <property type="molecule type" value="Genomic_DNA"/>
</dbReference>
<keyword evidence="3" id="KW-1185">Reference proteome</keyword>